<dbReference type="AlphaFoldDB" id="A0A4V1D8H7"/>
<dbReference type="GO" id="GO:0046677">
    <property type="term" value="P:response to antibiotic"/>
    <property type="evidence" value="ECO:0007669"/>
    <property type="project" value="InterPro"/>
</dbReference>
<dbReference type="InterPro" id="IPR007815">
    <property type="entry name" value="Emycin_Estase"/>
</dbReference>
<dbReference type="PANTHER" id="PTHR31299">
    <property type="entry name" value="ESTERASE, PUTATIVE (AFU_ORTHOLOGUE AFUA_1G05850)-RELATED"/>
    <property type="match status" value="1"/>
</dbReference>
<sequence>MTEVQTRLVDIIREAAVPLSGGGDGDYDALLQLTKDCHFILLGEASHGTEDFYTARAEVTKRLIMEQGLTAVAIEGDWPSVYRVNRFVRGLGSDSDAGQALSDFRRFPLWMWRNTVFLEFVQWLRVYNFSQPETQRVGVYGLDMYSLYESIAEILSYLESVDPTAADEARIRYGCLDNVADEQGYGYGVHLGRVPSCEENVIAQLESLRNRSADYLMHDGIDAQDEQFQAEQNARLVKNAEQYYRNMFSSRVSTWNMRDRHMGETLDALHRHLSARTGNKARLAVWAHNSHLGDARATAMGDRGELNLGQLCRERYGHDALLVGFTTHTGSVTAASSWDGPAECKSVRPSLPGSHENLFHETGLTRFFLSLNGALEERYRHSQLERAIGVLYLPESERTSHYFRARLADQFDAVFHFDRSSALRPLDGVPAWEPSAPDTYPSGL</sequence>
<dbReference type="Pfam" id="PF05139">
    <property type="entry name" value="Erythro_esteras"/>
    <property type="match status" value="1"/>
</dbReference>
<dbReference type="Gene3D" id="3.40.1660.10">
    <property type="entry name" value="EreA-like (biosynthetic domain)"/>
    <property type="match status" value="1"/>
</dbReference>
<dbReference type="EMBL" id="CP031093">
    <property type="protein sequence ID" value="QCF25230.1"/>
    <property type="molecule type" value="Genomic_DNA"/>
</dbReference>
<dbReference type="KEGG" id="hmi:soil367_04390"/>
<dbReference type="InterPro" id="IPR052036">
    <property type="entry name" value="Hydrolase/PRTase-associated"/>
</dbReference>
<protein>
    <submittedName>
        <fullName evidence="1">Erythromycin esterase family protein</fullName>
    </submittedName>
</protein>
<evidence type="ECO:0000313" key="2">
    <source>
        <dbReference type="Proteomes" id="UP000298049"/>
    </source>
</evidence>
<dbReference type="PIRSF" id="PIRSF036794">
    <property type="entry name" value="UCP_erythr_ester"/>
    <property type="match status" value="1"/>
</dbReference>
<dbReference type="OrthoDB" id="9810066at2"/>
<dbReference type="Gene3D" id="3.30.1870.10">
    <property type="entry name" value="EreA-like, domain 2"/>
    <property type="match status" value="1"/>
</dbReference>
<evidence type="ECO:0000313" key="1">
    <source>
        <dbReference type="EMBL" id="QCF25230.1"/>
    </source>
</evidence>
<dbReference type="CDD" id="cd14728">
    <property type="entry name" value="Ere-like"/>
    <property type="match status" value="1"/>
</dbReference>
<accession>A0A4V1D8H7</accession>
<dbReference type="PANTHER" id="PTHR31299:SF0">
    <property type="entry name" value="ESTERASE, PUTATIVE (AFU_ORTHOLOGUE AFUA_1G05850)-RELATED"/>
    <property type="match status" value="1"/>
</dbReference>
<dbReference type="Proteomes" id="UP000298049">
    <property type="component" value="Chromosome"/>
</dbReference>
<gene>
    <name evidence="1" type="ORF">soil367_04390</name>
</gene>
<dbReference type="SUPFAM" id="SSF159501">
    <property type="entry name" value="EreA/ChaN-like"/>
    <property type="match status" value="1"/>
</dbReference>
<keyword evidence="2" id="KW-1185">Reference proteome</keyword>
<organism evidence="1 2">
    <name type="scientific">Hydrocarboniclastica marina</name>
    <dbReference type="NCBI Taxonomy" id="2259620"/>
    <lineage>
        <taxon>Bacteria</taxon>
        <taxon>Pseudomonadati</taxon>
        <taxon>Pseudomonadota</taxon>
        <taxon>Gammaproteobacteria</taxon>
        <taxon>Alteromonadales</taxon>
        <taxon>Alteromonadaceae</taxon>
        <taxon>Hydrocarboniclastica</taxon>
    </lineage>
</organism>
<dbReference type="InterPro" id="IPR014622">
    <property type="entry name" value="UCP036794_erythomycin"/>
</dbReference>
<reference evidence="1 2" key="1">
    <citation type="submission" date="2018-07" db="EMBL/GenBank/DDBJ databases">
        <title>Marsedoiliclastica nanhaica gen. nov. sp. nov., a novel marine hydrocarbonoclastic bacterium isolated from an in-situ enriched hydrocarbon-degrading consortium in deep-sea sediment.</title>
        <authorList>
            <person name="Dong C."/>
            <person name="Ma T."/>
            <person name="Liu R."/>
            <person name="Shao Z."/>
        </authorList>
    </citation>
    <scope>NUCLEOTIDE SEQUENCE [LARGE SCALE GENOMIC DNA]</scope>
    <source>
        <strain evidence="2">soil36-7</strain>
    </source>
</reference>
<dbReference type="Gene3D" id="1.20.1440.30">
    <property type="entry name" value="Biosynthetic Protein domain"/>
    <property type="match status" value="1"/>
</dbReference>
<proteinExistence type="predicted"/>
<name>A0A4V1D8H7_9ALTE</name>
<dbReference type="RefSeq" id="WP_136547275.1">
    <property type="nucleotide sequence ID" value="NZ_CP031093.1"/>
</dbReference>